<keyword evidence="23" id="KW-0770">Synapse</keyword>
<keyword evidence="21 42" id="KW-1133">Transmembrane helix</keyword>
<evidence type="ECO:0000256" key="3">
    <source>
        <dbReference type="ARBA" id="ARBA00001946"/>
    </source>
</evidence>
<protein>
    <recommendedName>
        <fullName evidence="35">Adenylate cyclase type 8</fullName>
        <ecNumber evidence="11">4.6.1.1</ecNumber>
    </recommendedName>
    <alternativeName>
        <fullName evidence="38">ATP pyrophosphate-lyase 8</fullName>
    </alternativeName>
    <alternativeName>
        <fullName evidence="39">Adenylate cyclase type VIII</fullName>
    </alternativeName>
    <alternativeName>
        <fullName evidence="37">Adenylyl cyclase 8</fullName>
    </alternativeName>
    <alternativeName>
        <fullName evidence="36">Ca(2+)/calmodulin-activated adenylyl cyclase</fullName>
    </alternativeName>
</protein>
<evidence type="ECO:0000256" key="41">
    <source>
        <dbReference type="SAM" id="MobiDB-lite"/>
    </source>
</evidence>
<feature type="compositionally biased region" description="Pro residues" evidence="41">
    <location>
        <begin position="88"/>
        <end position="101"/>
    </location>
</feature>
<dbReference type="PANTHER" id="PTHR45627">
    <property type="entry name" value="ADENYLATE CYCLASE TYPE 1"/>
    <property type="match status" value="1"/>
</dbReference>
<dbReference type="GO" id="GO:0016323">
    <property type="term" value="C:basolateral plasma membrane"/>
    <property type="evidence" value="ECO:0007669"/>
    <property type="project" value="UniProtKB-SubCell"/>
</dbReference>
<feature type="region of interest" description="Disordered" evidence="41">
    <location>
        <begin position="166"/>
        <end position="186"/>
    </location>
</feature>
<proteinExistence type="inferred from homology"/>
<keyword evidence="24 42" id="KW-0472">Membrane</keyword>
<evidence type="ECO:0000313" key="45">
    <source>
        <dbReference type="Proteomes" id="UP000664991"/>
    </source>
</evidence>
<feature type="compositionally biased region" description="Low complexity" evidence="41">
    <location>
        <begin position="108"/>
        <end position="124"/>
    </location>
</feature>
<dbReference type="FunFam" id="3.30.70.1230:FF:000001">
    <property type="entry name" value="Adenylate cyclase"/>
    <property type="match status" value="1"/>
</dbReference>
<gene>
    <name evidence="44" type="ORF">JEQ12_019214</name>
</gene>
<evidence type="ECO:0000256" key="38">
    <source>
        <dbReference type="ARBA" id="ARBA00081430"/>
    </source>
</evidence>
<evidence type="ECO:0000256" key="16">
    <source>
        <dbReference type="ARBA" id="ARBA00022723"/>
    </source>
</evidence>
<evidence type="ECO:0000256" key="17">
    <source>
        <dbReference type="ARBA" id="ARBA00022737"/>
    </source>
</evidence>
<evidence type="ECO:0000256" key="6">
    <source>
        <dbReference type="ARBA" id="ARBA00004279"/>
    </source>
</evidence>
<evidence type="ECO:0000256" key="8">
    <source>
        <dbReference type="ARBA" id="ARBA00004345"/>
    </source>
</evidence>
<dbReference type="GO" id="GO:0005901">
    <property type="term" value="C:caveola"/>
    <property type="evidence" value="ECO:0007669"/>
    <property type="project" value="UniProtKB-SubCell"/>
</dbReference>
<evidence type="ECO:0000256" key="31">
    <source>
        <dbReference type="ARBA" id="ARBA00034105"/>
    </source>
</evidence>
<evidence type="ECO:0000256" key="25">
    <source>
        <dbReference type="ARBA" id="ARBA00023176"/>
    </source>
</evidence>
<evidence type="ECO:0000256" key="1">
    <source>
        <dbReference type="ARBA" id="ARBA00001593"/>
    </source>
</evidence>
<evidence type="ECO:0000256" key="5">
    <source>
        <dbReference type="ARBA" id="ARBA00004221"/>
    </source>
</evidence>
<dbReference type="FunFam" id="3.30.70.1230:FF:000011">
    <property type="entry name" value="Adenylate cyclase"/>
    <property type="match status" value="1"/>
</dbReference>
<dbReference type="InterPro" id="IPR032628">
    <property type="entry name" value="AC_N"/>
</dbReference>
<keyword evidence="18" id="KW-0547">Nucleotide-binding</keyword>
<dbReference type="Pfam" id="PF00211">
    <property type="entry name" value="Guanylate_cyc"/>
    <property type="match status" value="2"/>
</dbReference>
<sequence length="1508" mass="166926">MFGIILVMMMKNKKNQMLLIQGGTCNNALDLSHSLSKSSHESVKPVGPWILAAIDMNMTKLRPGSPSRRNGVLRRALFQPQLLTSYPSAPPVTPRPAPLQPPRRGRPEPSAAARTRPARSSSPEPQAPGRLLESKGFAETLSREPAGKPEPGKGAAWLRAPRLLRTPSTGCHAPKLRGAGGRAPSKDAGVCGHLPDALCPGAHYDLTCAGPPARGGWGEKGSPPSSDQASLWVFRDLLSRRPPAGPAPPSPRPGAMELSDVRCLSGSEELYTIHPTPPAGDGGSGSRPQRLLWQTAVRHITEQRFIHGHRGGGGGGGNGSSSKASDPGGGGPNHHHASQLSGDSALPLYALGPGERAHGTGGPKVFPERSGSGSGSGSGGGGDLGFLHLDCAPSNSDFFLNGGYSYRGVIFPTLRNSFKSRDLERLYQRYFLGQRRKSEVVMNVLDVLTKLTLLVLHLSLASAPMDPLKGILLGFFTGIEVVICALVVVRKDTTSHTYLQYSGVVTWVAMTTQILAAGLGYGLLGDGIGYVLFTLFATYSMLPLPLTWAILAGLGTSLMQVVLQAVIPRLAVISINQVVAQAVLFMCMNTAGIFISYLSDRAQRQAFLETRRCVEARLRLETENQRQERLVLSVLPRFVVLEMINDMTNVEDEHLQHQFHRIYIHRYENVSILFADVKGFTNLSTTLSAQELVRMLNELFARFDRLAHEHHCLRIKILGDCYYCVSGLPEPRQDHAHCCVEMGLSMIKTIRYVRSRTKHDVDMRIGIHSGSVLCGVLGLRKWQFDVWSWDVDIANKLESGGIPGRIHISKATLDCLNGDYNVEEGHGKERNEFLRKHNIETYLIKQPEESLLSLPEDIVKESVSSSDRRNSGATFTEGSWSPELPFDNIVGKQNTLAALTRNSINLLPNHLAQALHVQSGPEEINKRIEHTIDLRSGDKLRREHIKPFSLMFKDSSLEHKYSQMRDEVFKSNLVCAFIVLLFITAIQSLLPSSRVMPMAIQFSILIMLHSALVLITTAEDYKCLPLVLRKTCCWINETYLARNVIIFASILINFLGAILNILWCDFDKSIPLKNLTFNSSAVFTDICSYPEYFVFTGVLAMVTCAVFLRLNSVLKLAVLLIMIAIYALLTETIYAGLFLRYDNLNHSGEDFLGTKEASLLLMAMFLLAVFYHGQQLEYTARLDFLWRVQAKEEINEMKELREHNENMLRNILPSHVARHFLEKDRDNEELYSQSYDAVGVMFASIPGFADFYSQTEMNNQGVECLRLLNEIIADFDELLGEDRFQDIEKIKTIGSTYMAVSGLSPEKQQCEDKWGHLCALADFSLALTESIQEINKHSFNNFELRIGISHGSVVAGVIGAKKPQYDIWGKTVNLASRMDSTGVSGRIQVPEETYLILKDQGFAFDYRGEIYVKGISEQEGKIKTYFLLGRVQPNPFILPPRRLPGQYSLAAVVLGLVQSLNRQRQKQLLNENNNTGIIKGHYNRRTLLTPSGPEPGAPAEGADKSELP</sequence>
<evidence type="ECO:0000259" key="43">
    <source>
        <dbReference type="PROSITE" id="PS50125"/>
    </source>
</evidence>
<feature type="domain" description="Guanylate cyclase" evidence="43">
    <location>
        <begin position="671"/>
        <end position="798"/>
    </location>
</feature>
<evidence type="ECO:0000256" key="42">
    <source>
        <dbReference type="SAM" id="Phobius"/>
    </source>
</evidence>
<dbReference type="GO" id="GO:0035556">
    <property type="term" value="P:intracellular signal transduction"/>
    <property type="evidence" value="ECO:0007669"/>
    <property type="project" value="InterPro"/>
</dbReference>
<accession>A0A836A106</accession>
<dbReference type="InterPro" id="IPR001054">
    <property type="entry name" value="A/G_cyclase"/>
</dbReference>
<keyword evidence="16" id="KW-0479">Metal-binding</keyword>
<dbReference type="PROSITE" id="PS50125">
    <property type="entry name" value="GUANYLATE_CYCLASE_2"/>
    <property type="match status" value="2"/>
</dbReference>
<feature type="domain" description="Guanylate cyclase" evidence="43">
    <location>
        <begin position="1239"/>
        <end position="1379"/>
    </location>
</feature>
<keyword evidence="19" id="KW-0067">ATP-binding</keyword>
<dbReference type="GO" id="GO:0006171">
    <property type="term" value="P:cAMP biosynthetic process"/>
    <property type="evidence" value="ECO:0007669"/>
    <property type="project" value="UniProtKB-KW"/>
</dbReference>
<evidence type="ECO:0000256" key="35">
    <source>
        <dbReference type="ARBA" id="ARBA00070495"/>
    </source>
</evidence>
<evidence type="ECO:0000256" key="32">
    <source>
        <dbReference type="ARBA" id="ARBA00034111"/>
    </source>
</evidence>
<dbReference type="SUPFAM" id="SSF55073">
    <property type="entry name" value="Nucleotide cyclase"/>
    <property type="match status" value="2"/>
</dbReference>
<dbReference type="EMBL" id="JAEMGP010000009">
    <property type="protein sequence ID" value="KAG5204769.1"/>
    <property type="molecule type" value="Genomic_DNA"/>
</dbReference>
<evidence type="ECO:0000256" key="34">
    <source>
        <dbReference type="ARBA" id="ARBA00058052"/>
    </source>
</evidence>
<name>A0A836A106_SHEEP</name>
<dbReference type="GO" id="GO:0004016">
    <property type="term" value="F:adenylate cyclase activity"/>
    <property type="evidence" value="ECO:0007669"/>
    <property type="project" value="UniProtKB-EC"/>
</dbReference>
<evidence type="ECO:0000256" key="33">
    <source>
        <dbReference type="ARBA" id="ARBA00037878"/>
    </source>
</evidence>
<evidence type="ECO:0000256" key="13">
    <source>
        <dbReference type="ARBA" id="ARBA00022481"/>
    </source>
</evidence>
<feature type="transmembrane region" description="Helical" evidence="42">
    <location>
        <begin position="527"/>
        <end position="544"/>
    </location>
</feature>
<dbReference type="PROSITE" id="PS00452">
    <property type="entry name" value="GUANYLATE_CYCLASE_1"/>
    <property type="match status" value="2"/>
</dbReference>
<evidence type="ECO:0000256" key="29">
    <source>
        <dbReference type="ARBA" id="ARBA00023273"/>
    </source>
</evidence>
<evidence type="ECO:0000256" key="27">
    <source>
        <dbReference type="ARBA" id="ARBA00023211"/>
    </source>
</evidence>
<dbReference type="GO" id="GO:0005524">
    <property type="term" value="F:ATP binding"/>
    <property type="evidence" value="ECO:0007669"/>
    <property type="project" value="UniProtKB-KW"/>
</dbReference>
<comment type="catalytic activity">
    <reaction evidence="1">
        <text>ATP = 3',5'-cyclic AMP + diphosphate</text>
        <dbReference type="Rhea" id="RHEA:15389"/>
        <dbReference type="ChEBI" id="CHEBI:30616"/>
        <dbReference type="ChEBI" id="CHEBI:33019"/>
        <dbReference type="ChEBI" id="CHEBI:58165"/>
        <dbReference type="EC" id="4.6.1.1"/>
    </reaction>
</comment>
<comment type="subcellular location">
    <subcellularLocation>
        <location evidence="5">Apical cell membrane</location>
    </subcellularLocation>
    <subcellularLocation>
        <location evidence="4">Basolateral cell membrane</location>
    </subcellularLocation>
    <subcellularLocation>
        <location evidence="10">Cell membrane</location>
        <topology evidence="10">Multi-pass membrane protein</topology>
    </subcellularLocation>
    <subcellularLocation>
        <location evidence="6">Cell projection</location>
        <location evidence="6">Dendrite</location>
    </subcellularLocation>
    <subcellularLocation>
        <location evidence="9">Cytoplasmic vesicle</location>
        <location evidence="9">Clathrin-coated vesicle membrane</location>
    </subcellularLocation>
    <subcellularLocation>
        <location evidence="7">Membrane raft</location>
    </subcellularLocation>
    <subcellularLocation>
        <location evidence="8">Membrane</location>
        <location evidence="8">Caveola</location>
    </subcellularLocation>
    <subcellularLocation>
        <location evidence="33">Membrane</location>
        <location evidence="33">Coated pit</location>
    </subcellularLocation>
    <subcellularLocation>
        <location evidence="31">Postsynaptic density</location>
    </subcellularLocation>
    <subcellularLocation>
        <location evidence="32">Presynaptic cell membrane</location>
    </subcellularLocation>
</comment>
<feature type="region of interest" description="Disordered" evidence="41">
    <location>
        <begin position="1485"/>
        <end position="1508"/>
    </location>
</feature>
<feature type="transmembrane region" description="Helical" evidence="42">
    <location>
        <begin position="1039"/>
        <end position="1063"/>
    </location>
</feature>
<evidence type="ECO:0000313" key="44">
    <source>
        <dbReference type="EMBL" id="KAG5204769.1"/>
    </source>
</evidence>
<comment type="similarity">
    <text evidence="40">Belongs to the adenylyl cyclase class-4/guanylyl cyclase family.</text>
</comment>
<evidence type="ECO:0000256" key="28">
    <source>
        <dbReference type="ARBA" id="ARBA00023239"/>
    </source>
</evidence>
<keyword evidence="29" id="KW-0966">Cell projection</keyword>
<evidence type="ECO:0000256" key="2">
    <source>
        <dbReference type="ARBA" id="ARBA00001936"/>
    </source>
</evidence>
<evidence type="ECO:0000256" key="39">
    <source>
        <dbReference type="ARBA" id="ARBA00083469"/>
    </source>
</evidence>
<evidence type="ECO:0000256" key="11">
    <source>
        <dbReference type="ARBA" id="ARBA00012201"/>
    </source>
</evidence>
<evidence type="ECO:0000256" key="15">
    <source>
        <dbReference type="ARBA" id="ARBA00022692"/>
    </source>
</evidence>
<feature type="transmembrane region" description="Helical" evidence="42">
    <location>
        <begin position="471"/>
        <end position="489"/>
    </location>
</feature>
<dbReference type="GO" id="GO:0030425">
    <property type="term" value="C:dendrite"/>
    <property type="evidence" value="ECO:0007669"/>
    <property type="project" value="UniProtKB-SubCell"/>
</dbReference>
<comment type="function">
    <text evidence="34">Catalyzes the formation of cAMP in response to calcium entry leadings to cAMP signaling activation that affect processes suche as synaptic plasticity and insulin secretion. Plays a role in many brain functions, such as learning, memory, drug addiction, and anxiety modulation through regulation of synaptic plasticity by modulating long-term memory and long-term potentiation (LTP) through CREB transcription factor activity modulation. Plays a central role in insulin secretion by controlling glucose homeostasis through glucagon-like peptide 1 and glucose signaling pathway and maintains insulin secretion through calcium-dependent PKA activation leading to vesicle pool replenishment. Also, allows PTGER3 to induce potentiation of PTGER4-mediated PLA2 secretion by switching from a negative to a positive regulation, during the IL1B induced-dedifferentiation of smooth muscle cells.</text>
</comment>
<dbReference type="GO" id="GO:0016324">
    <property type="term" value="C:apical plasma membrane"/>
    <property type="evidence" value="ECO:0007669"/>
    <property type="project" value="UniProtKB-SubCell"/>
</dbReference>
<dbReference type="InterPro" id="IPR018297">
    <property type="entry name" value="A/G_cyclase_CS"/>
</dbReference>
<comment type="caution">
    <text evidence="44">The sequence shown here is derived from an EMBL/GenBank/DDBJ whole genome shotgun (WGS) entry which is preliminary data.</text>
</comment>
<evidence type="ECO:0000256" key="23">
    <source>
        <dbReference type="ARBA" id="ARBA00023018"/>
    </source>
</evidence>
<keyword evidence="22" id="KW-0115">cAMP biosynthesis</keyword>
<feature type="transmembrane region" description="Helical" evidence="42">
    <location>
        <begin position="973"/>
        <end position="990"/>
    </location>
</feature>
<dbReference type="Gene3D" id="3.30.70.1230">
    <property type="entry name" value="Nucleotide cyclase"/>
    <property type="match status" value="2"/>
</dbReference>
<feature type="transmembrane region" description="Helical" evidence="42">
    <location>
        <begin position="1092"/>
        <end position="1110"/>
    </location>
</feature>
<organism evidence="44 45">
    <name type="scientific">Ovis aries</name>
    <name type="common">Sheep</name>
    <dbReference type="NCBI Taxonomy" id="9940"/>
    <lineage>
        <taxon>Eukaryota</taxon>
        <taxon>Metazoa</taxon>
        <taxon>Chordata</taxon>
        <taxon>Craniata</taxon>
        <taxon>Vertebrata</taxon>
        <taxon>Euteleostomi</taxon>
        <taxon>Mammalia</taxon>
        <taxon>Eutheria</taxon>
        <taxon>Laurasiatheria</taxon>
        <taxon>Artiodactyla</taxon>
        <taxon>Ruminantia</taxon>
        <taxon>Pecora</taxon>
        <taxon>Bovidae</taxon>
        <taxon>Caprinae</taxon>
        <taxon>Ovis</taxon>
    </lineage>
</organism>
<keyword evidence="25" id="KW-0168">Coated pit</keyword>
<dbReference type="GO" id="GO:0005905">
    <property type="term" value="C:clathrin-coated pit"/>
    <property type="evidence" value="ECO:0007669"/>
    <property type="project" value="UniProtKB-KW"/>
</dbReference>
<evidence type="ECO:0000256" key="36">
    <source>
        <dbReference type="ARBA" id="ARBA00075348"/>
    </source>
</evidence>
<dbReference type="PANTHER" id="PTHR45627:SF1">
    <property type="entry name" value="ADENYLATE CYCLASE TYPE 8"/>
    <property type="match status" value="1"/>
</dbReference>
<evidence type="ECO:0000256" key="4">
    <source>
        <dbReference type="ARBA" id="ARBA00004187"/>
    </source>
</evidence>
<evidence type="ECO:0000256" key="30">
    <source>
        <dbReference type="ARBA" id="ARBA00023329"/>
    </source>
</evidence>
<keyword evidence="30" id="KW-0968">Cytoplasmic vesicle</keyword>
<feature type="transmembrane region" description="Helical" evidence="42">
    <location>
        <begin position="578"/>
        <end position="598"/>
    </location>
</feature>
<comment type="cofactor">
    <cofactor evidence="3">
        <name>Mg(2+)</name>
        <dbReference type="ChEBI" id="CHEBI:18420"/>
    </cofactor>
</comment>
<keyword evidence="13" id="KW-0488">Methylation</keyword>
<keyword evidence="12" id="KW-1003">Cell membrane</keyword>
<dbReference type="GO" id="GO:0014069">
    <property type="term" value="C:postsynaptic density"/>
    <property type="evidence" value="ECO:0007669"/>
    <property type="project" value="UniProtKB-SubCell"/>
</dbReference>
<evidence type="ECO:0000256" key="18">
    <source>
        <dbReference type="ARBA" id="ARBA00022741"/>
    </source>
</evidence>
<reference evidence="44 45" key="1">
    <citation type="submission" date="2020-12" db="EMBL/GenBank/DDBJ databases">
        <title>De novo assembly of Tibetan sheep genome.</title>
        <authorList>
            <person name="Li X."/>
        </authorList>
    </citation>
    <scope>NUCLEOTIDE SEQUENCE [LARGE SCALE GENOMIC DNA]</scope>
    <source>
        <tissue evidence="44">Heart</tissue>
    </source>
</reference>
<feature type="transmembrane region" description="Helical" evidence="42">
    <location>
        <begin position="440"/>
        <end position="459"/>
    </location>
</feature>
<dbReference type="GO" id="GO:0050796">
    <property type="term" value="P:regulation of insulin secretion"/>
    <property type="evidence" value="ECO:0007669"/>
    <property type="project" value="UniProtKB-ARBA"/>
</dbReference>
<keyword evidence="15 42" id="KW-0812">Transmembrane</keyword>
<dbReference type="EC" id="4.6.1.1" evidence="11"/>
<dbReference type="SMART" id="SM00044">
    <property type="entry name" value="CYCc"/>
    <property type="match status" value="2"/>
</dbReference>
<evidence type="ECO:0000256" key="40">
    <source>
        <dbReference type="RuleBase" id="RU000405"/>
    </source>
</evidence>
<evidence type="ECO:0000256" key="12">
    <source>
        <dbReference type="ARBA" id="ARBA00022475"/>
    </source>
</evidence>
<dbReference type="InterPro" id="IPR029787">
    <property type="entry name" value="Nucleotide_cyclase"/>
</dbReference>
<keyword evidence="17" id="KW-0677">Repeat</keyword>
<feature type="transmembrane region" description="Helical" evidence="42">
    <location>
        <begin position="996"/>
        <end position="1018"/>
    </location>
</feature>
<evidence type="ECO:0000256" key="20">
    <source>
        <dbReference type="ARBA" id="ARBA00022842"/>
    </source>
</evidence>
<evidence type="ECO:0000256" key="22">
    <source>
        <dbReference type="ARBA" id="ARBA00022998"/>
    </source>
</evidence>
<feature type="region of interest" description="Disordered" evidence="41">
    <location>
        <begin position="306"/>
        <end position="378"/>
    </location>
</feature>
<keyword evidence="14" id="KW-0597">Phosphoprotein</keyword>
<feature type="transmembrane region" description="Helical" evidence="42">
    <location>
        <begin position="501"/>
        <end position="521"/>
    </location>
</feature>
<dbReference type="InterPro" id="IPR009398">
    <property type="entry name" value="Adcy_conserved_dom"/>
</dbReference>
<evidence type="ECO:0000256" key="24">
    <source>
        <dbReference type="ARBA" id="ARBA00023136"/>
    </source>
</evidence>
<feature type="region of interest" description="Disordered" evidence="41">
    <location>
        <begin position="83"/>
        <end position="131"/>
    </location>
</feature>
<evidence type="ECO:0000256" key="37">
    <source>
        <dbReference type="ARBA" id="ARBA00081227"/>
    </source>
</evidence>
<keyword evidence="27" id="KW-0464">Manganese</keyword>
<evidence type="ECO:0000256" key="9">
    <source>
        <dbReference type="ARBA" id="ARBA00004640"/>
    </source>
</evidence>
<dbReference type="GO" id="GO:0046872">
    <property type="term" value="F:metal ion binding"/>
    <property type="evidence" value="ECO:0007669"/>
    <property type="project" value="UniProtKB-KW"/>
</dbReference>
<evidence type="ECO:0000256" key="7">
    <source>
        <dbReference type="ARBA" id="ARBA00004285"/>
    </source>
</evidence>
<evidence type="ECO:0000256" key="10">
    <source>
        <dbReference type="ARBA" id="ARBA00004651"/>
    </source>
</evidence>
<evidence type="ECO:0000256" key="19">
    <source>
        <dbReference type="ARBA" id="ARBA00022840"/>
    </source>
</evidence>
<dbReference type="CDD" id="cd07302">
    <property type="entry name" value="CHD"/>
    <property type="match status" value="2"/>
</dbReference>
<evidence type="ECO:0000256" key="26">
    <source>
        <dbReference type="ARBA" id="ARBA00023180"/>
    </source>
</evidence>
<dbReference type="GO" id="GO:0042734">
    <property type="term" value="C:presynaptic membrane"/>
    <property type="evidence" value="ECO:0007669"/>
    <property type="project" value="UniProtKB-SubCell"/>
</dbReference>
<dbReference type="Pfam" id="PF16214">
    <property type="entry name" value="AC_N"/>
    <property type="match status" value="1"/>
</dbReference>
<feature type="transmembrane region" description="Helical" evidence="42">
    <location>
        <begin position="1117"/>
        <end position="1137"/>
    </location>
</feature>
<evidence type="ECO:0000256" key="14">
    <source>
        <dbReference type="ARBA" id="ARBA00022553"/>
    </source>
</evidence>
<dbReference type="Pfam" id="PF06327">
    <property type="entry name" value="Adcy_cons_dom"/>
    <property type="match status" value="1"/>
</dbReference>
<dbReference type="Proteomes" id="UP000664991">
    <property type="component" value="Unassembled WGS sequence"/>
</dbReference>
<keyword evidence="20" id="KW-0460">Magnesium</keyword>
<dbReference type="GO" id="GO:0030665">
    <property type="term" value="C:clathrin-coated vesicle membrane"/>
    <property type="evidence" value="ECO:0007669"/>
    <property type="project" value="UniProtKB-SubCell"/>
</dbReference>
<dbReference type="GO" id="GO:0007189">
    <property type="term" value="P:adenylate cyclase-activating G protein-coupled receptor signaling pathway"/>
    <property type="evidence" value="ECO:0007669"/>
    <property type="project" value="TreeGrafter"/>
</dbReference>
<evidence type="ECO:0000256" key="21">
    <source>
        <dbReference type="ARBA" id="ARBA00022989"/>
    </source>
</evidence>
<comment type="cofactor">
    <cofactor evidence="2">
        <name>Mn(2+)</name>
        <dbReference type="ChEBI" id="CHEBI:29035"/>
    </cofactor>
</comment>
<keyword evidence="28 40" id="KW-0456">Lyase</keyword>
<keyword evidence="26" id="KW-0325">Glycoprotein</keyword>